<comment type="caution">
    <text evidence="9">The sequence shown here is derived from an EMBL/GenBank/DDBJ whole genome shotgun (WGS) entry which is preliminary data.</text>
</comment>
<organism evidence="9 10">
    <name type="scientific">Williamsia maris</name>
    <dbReference type="NCBI Taxonomy" id="72806"/>
    <lineage>
        <taxon>Bacteria</taxon>
        <taxon>Bacillati</taxon>
        <taxon>Actinomycetota</taxon>
        <taxon>Actinomycetes</taxon>
        <taxon>Mycobacteriales</taxon>
        <taxon>Nocardiaceae</taxon>
        <taxon>Williamsia</taxon>
    </lineage>
</organism>
<dbReference type="InterPro" id="IPR000326">
    <property type="entry name" value="PAP2/HPO"/>
</dbReference>
<dbReference type="EMBL" id="JAMTCJ010000001">
    <property type="protein sequence ID" value="MCP2175012.1"/>
    <property type="molecule type" value="Genomic_DNA"/>
</dbReference>
<keyword evidence="5 7" id="KW-1133">Transmembrane helix</keyword>
<feature type="domain" description="Phosphatidic acid phosphatase type 2/haloperoxidase" evidence="8">
    <location>
        <begin position="87"/>
        <end position="203"/>
    </location>
</feature>
<evidence type="ECO:0000256" key="4">
    <source>
        <dbReference type="ARBA" id="ARBA00022801"/>
    </source>
</evidence>
<feature type="transmembrane region" description="Helical" evidence="7">
    <location>
        <begin position="159"/>
        <end position="180"/>
    </location>
</feature>
<sequence>MKSLPIRIEVAFALVAAVVLLGVAIALRFNPLGSVDHHVLNWMLDHRSTGVTSVATTVTDLFAPLWTGMWTVLAAAILVVLDRTLIRAITLLGTVALAGAVCELIKLAVDRLRPPKFDQVASPELAMSFPSGHVTGAAALLIGLAVIATTTARSRTRWWAVAMAVVAASVVAFTRLYLGAHWFSDVAAATVLATAAVIAAPLLVALGVRLLEPHTSVRGHRLLATNPTASTKG</sequence>
<name>A0ABT1H9S5_9NOCA</name>
<evidence type="ECO:0000259" key="8">
    <source>
        <dbReference type="SMART" id="SM00014"/>
    </source>
</evidence>
<feature type="transmembrane region" description="Helical" evidence="7">
    <location>
        <begin position="129"/>
        <end position="147"/>
    </location>
</feature>
<evidence type="ECO:0000313" key="9">
    <source>
        <dbReference type="EMBL" id="MCP2175012.1"/>
    </source>
</evidence>
<evidence type="ECO:0000256" key="5">
    <source>
        <dbReference type="ARBA" id="ARBA00022989"/>
    </source>
</evidence>
<feature type="transmembrane region" description="Helical" evidence="7">
    <location>
        <begin position="88"/>
        <end position="109"/>
    </location>
</feature>
<evidence type="ECO:0000256" key="6">
    <source>
        <dbReference type="ARBA" id="ARBA00023136"/>
    </source>
</evidence>
<dbReference type="Proteomes" id="UP001206895">
    <property type="component" value="Unassembled WGS sequence"/>
</dbReference>
<dbReference type="InterPro" id="IPR036938">
    <property type="entry name" value="PAP2/HPO_sf"/>
</dbReference>
<keyword evidence="10" id="KW-1185">Reference proteome</keyword>
<reference evidence="9 10" key="1">
    <citation type="submission" date="2022-06" db="EMBL/GenBank/DDBJ databases">
        <title>Genomic Encyclopedia of Archaeal and Bacterial Type Strains, Phase II (KMG-II): from individual species to whole genera.</title>
        <authorList>
            <person name="Goeker M."/>
        </authorList>
    </citation>
    <scope>NUCLEOTIDE SEQUENCE [LARGE SCALE GENOMIC DNA]</scope>
    <source>
        <strain evidence="9 10">DSM 44693</strain>
    </source>
</reference>
<proteinExistence type="predicted"/>
<dbReference type="RefSeq" id="WP_253660021.1">
    <property type="nucleotide sequence ID" value="NZ_BAAAJQ010000001.1"/>
</dbReference>
<keyword evidence="2" id="KW-1003">Cell membrane</keyword>
<dbReference type="PANTHER" id="PTHR14969">
    <property type="entry name" value="SPHINGOSINE-1-PHOSPHATE PHOSPHOHYDROLASE"/>
    <property type="match status" value="1"/>
</dbReference>
<evidence type="ECO:0000256" key="1">
    <source>
        <dbReference type="ARBA" id="ARBA00004651"/>
    </source>
</evidence>
<keyword evidence="6 7" id="KW-0472">Membrane</keyword>
<evidence type="ECO:0000313" key="10">
    <source>
        <dbReference type="Proteomes" id="UP001206895"/>
    </source>
</evidence>
<evidence type="ECO:0000256" key="2">
    <source>
        <dbReference type="ARBA" id="ARBA00022475"/>
    </source>
</evidence>
<dbReference type="SUPFAM" id="SSF48317">
    <property type="entry name" value="Acid phosphatase/Vanadium-dependent haloperoxidase"/>
    <property type="match status" value="1"/>
</dbReference>
<evidence type="ECO:0000256" key="7">
    <source>
        <dbReference type="SAM" id="Phobius"/>
    </source>
</evidence>
<evidence type="ECO:0000256" key="3">
    <source>
        <dbReference type="ARBA" id="ARBA00022692"/>
    </source>
</evidence>
<protein>
    <submittedName>
        <fullName evidence="9">Undecaprenyl-diphosphatase</fullName>
    </submittedName>
</protein>
<dbReference type="Gene3D" id="1.20.144.10">
    <property type="entry name" value="Phosphatidic acid phosphatase type 2/haloperoxidase"/>
    <property type="match status" value="1"/>
</dbReference>
<dbReference type="PANTHER" id="PTHR14969:SF62">
    <property type="entry name" value="DECAPRENYLPHOSPHORYL-5-PHOSPHORIBOSE PHOSPHATASE RV3807C-RELATED"/>
    <property type="match status" value="1"/>
</dbReference>
<gene>
    <name evidence="9" type="ORF">LX13_000819</name>
</gene>
<feature type="transmembrane region" description="Helical" evidence="7">
    <location>
        <begin position="61"/>
        <end position="81"/>
    </location>
</feature>
<dbReference type="Pfam" id="PF01569">
    <property type="entry name" value="PAP2"/>
    <property type="match status" value="1"/>
</dbReference>
<keyword evidence="4" id="KW-0378">Hydrolase</keyword>
<feature type="transmembrane region" description="Helical" evidence="7">
    <location>
        <begin position="186"/>
        <end position="211"/>
    </location>
</feature>
<comment type="subcellular location">
    <subcellularLocation>
        <location evidence="1">Cell membrane</location>
        <topology evidence="1">Multi-pass membrane protein</topology>
    </subcellularLocation>
</comment>
<dbReference type="SMART" id="SM00014">
    <property type="entry name" value="acidPPc"/>
    <property type="match status" value="1"/>
</dbReference>
<accession>A0ABT1H9S5</accession>
<keyword evidence="3 7" id="KW-0812">Transmembrane</keyword>